<dbReference type="AlphaFoldDB" id="A0AAX3RLB6"/>
<organism evidence="1 3">
    <name type="scientific">Bacillus subtilis</name>
    <dbReference type="NCBI Taxonomy" id="1423"/>
    <lineage>
        <taxon>Bacteria</taxon>
        <taxon>Bacillati</taxon>
        <taxon>Bacillota</taxon>
        <taxon>Bacilli</taxon>
        <taxon>Bacillales</taxon>
        <taxon>Bacillaceae</taxon>
        <taxon>Bacillus</taxon>
    </lineage>
</organism>
<dbReference type="EMBL" id="CP120575">
    <property type="protein sequence ID" value="WEY82964.1"/>
    <property type="molecule type" value="Genomic_DNA"/>
</dbReference>
<keyword evidence="1" id="KW-0614">Plasmid</keyword>
<name>A0AAX3RLB6_BACIU</name>
<accession>A0AAX3RLB6</accession>
<dbReference type="RefSeq" id="WP_213403077.1">
    <property type="nucleotide sequence ID" value="NZ_CAJNQH010000016.1"/>
</dbReference>
<sequence length="56" mass="6814">MQEIDFETRMRYVRATLGFEGLVLTEEEEKLLERRFHGEITEEEYIRKALELSYSQ</sequence>
<evidence type="ECO:0008006" key="4">
    <source>
        <dbReference type="Google" id="ProtNLM"/>
    </source>
</evidence>
<geneLocation type="plasmid" evidence="1 3">
    <name>unnamed2</name>
</geneLocation>
<proteinExistence type="predicted"/>
<protein>
    <recommendedName>
        <fullName evidence="4">Antitoxin VbhA domain-containing protein</fullName>
    </recommendedName>
</protein>
<evidence type="ECO:0000313" key="3">
    <source>
        <dbReference type="Proteomes" id="UP001214898"/>
    </source>
</evidence>
<dbReference type="Proteomes" id="UP001214898">
    <property type="component" value="Plasmid unnamed2"/>
</dbReference>
<gene>
    <name evidence="2" type="ORF">P5633_00295</name>
    <name evidence="1" type="ORF">P5633_00350</name>
</gene>
<dbReference type="EMBL" id="CP120575">
    <property type="protein sequence ID" value="WEY82974.1"/>
    <property type="molecule type" value="Genomic_DNA"/>
</dbReference>
<evidence type="ECO:0000313" key="1">
    <source>
        <dbReference type="EMBL" id="WEY82964.1"/>
    </source>
</evidence>
<reference evidence="1" key="1">
    <citation type="submission" date="2023-03" db="EMBL/GenBank/DDBJ databases">
        <title>Complete genome sequences of 52 Bacillus and Priestia strains isolated from West-African fermentations and 26 reference strains from the DSMZ collection.</title>
        <authorList>
            <person name="Wiedenbein E.S."/>
            <person name="Canoy T.S."/>
            <person name="Hui Y."/>
            <person name="Parkouda C."/>
            <person name="Dawende C."/>
            <person name="Ametefe E."/>
            <person name="Jespersen L."/>
            <person name="Nielsen D.S."/>
        </authorList>
    </citation>
    <scope>NUCLEOTIDE SEQUENCE</scope>
    <source>
        <strain evidence="1">PRO56</strain>
        <plasmid evidence="1">unnamed2</plasmid>
    </source>
</reference>
<evidence type="ECO:0000313" key="2">
    <source>
        <dbReference type="EMBL" id="WEY82974.1"/>
    </source>
</evidence>